<sequence length="122" mass="13129">MRYLMTAMIGVGLLCASAAAAGEADVLGVEITHSGDDRYRVTVTVRHADAGWDHYADQWRVVAPDGTVLGTRTLYHPHETEQPFTRSLGGVEIPAGVSDVTIEARDNVHGRGGKTMTVDVPR</sequence>
<evidence type="ECO:0000313" key="3">
    <source>
        <dbReference type="Proteomes" id="UP001296873"/>
    </source>
</evidence>
<feature type="chain" id="PRO_5045638201" evidence="1">
    <location>
        <begin position="21"/>
        <end position="122"/>
    </location>
</feature>
<evidence type="ECO:0000313" key="2">
    <source>
        <dbReference type="EMBL" id="MBK1671261.1"/>
    </source>
</evidence>
<comment type="caution">
    <text evidence="2">The sequence shown here is derived from an EMBL/GenBank/DDBJ whole genome shotgun (WGS) entry which is preliminary data.</text>
</comment>
<gene>
    <name evidence="2" type="ORF">CKO28_24995</name>
</gene>
<dbReference type="EMBL" id="NRRL01000163">
    <property type="protein sequence ID" value="MBK1671261.1"/>
    <property type="molecule type" value="Genomic_DNA"/>
</dbReference>
<accession>A0ABS1DML8</accession>
<organism evidence="2 3">
    <name type="scientific">Rhodovibrio sodomensis</name>
    <dbReference type="NCBI Taxonomy" id="1088"/>
    <lineage>
        <taxon>Bacteria</taxon>
        <taxon>Pseudomonadati</taxon>
        <taxon>Pseudomonadota</taxon>
        <taxon>Alphaproteobacteria</taxon>
        <taxon>Rhodospirillales</taxon>
        <taxon>Rhodovibrionaceae</taxon>
        <taxon>Rhodovibrio</taxon>
    </lineage>
</organism>
<dbReference type="Proteomes" id="UP001296873">
    <property type="component" value="Unassembled WGS sequence"/>
</dbReference>
<keyword evidence="3" id="KW-1185">Reference proteome</keyword>
<evidence type="ECO:0000256" key="1">
    <source>
        <dbReference type="SAM" id="SignalP"/>
    </source>
</evidence>
<proteinExistence type="predicted"/>
<reference evidence="2 3" key="1">
    <citation type="journal article" date="2020" name="Microorganisms">
        <title>Osmotic Adaptation and Compatible Solute Biosynthesis of Phototrophic Bacteria as Revealed from Genome Analyses.</title>
        <authorList>
            <person name="Imhoff J.F."/>
            <person name="Rahn T."/>
            <person name="Kunzel S."/>
            <person name="Keller A."/>
            <person name="Neulinger S.C."/>
        </authorList>
    </citation>
    <scope>NUCLEOTIDE SEQUENCE [LARGE SCALE GENOMIC DNA]</scope>
    <source>
        <strain evidence="2 3">DSM 9895</strain>
    </source>
</reference>
<keyword evidence="1" id="KW-0732">Signal</keyword>
<protein>
    <submittedName>
        <fullName evidence="2">Uncharacterized protein</fullName>
    </submittedName>
</protein>
<feature type="signal peptide" evidence="1">
    <location>
        <begin position="1"/>
        <end position="20"/>
    </location>
</feature>
<name>A0ABS1DML8_9PROT</name>